<sequence>MRLQHVFAAMVLLSTSARADELKPFQKEAKISFEKSISSALKDANTACGTRLKVKTNFNWFNPKDWDGVGYEDSCKEVLLGLAAMCERPEYKKALAKKVTGVACQFTLNLPADVAQYGGMYGFINPEHPDNKQKAGTNDTKPRNVSIWKGWLTYQMHKGDKTIADDTRTVLDEALKAGSR</sequence>
<dbReference type="EMBL" id="RAWB01000002">
    <property type="protein sequence ID" value="RKH68990.1"/>
    <property type="molecule type" value="Genomic_DNA"/>
</dbReference>
<dbReference type="Proteomes" id="UP000272888">
    <property type="component" value="Unassembled WGS sequence"/>
</dbReference>
<proteinExistence type="predicted"/>
<dbReference type="AlphaFoldDB" id="A0A3A8QPZ9"/>
<reference evidence="2" key="1">
    <citation type="submission" date="2018-09" db="EMBL/GenBank/DDBJ databases">
        <authorList>
            <person name="Livingstone P.G."/>
            <person name="Whitworth D.E."/>
        </authorList>
    </citation>
    <scope>NUCLEOTIDE SEQUENCE [LARGE SCALE GENOMIC DNA]</scope>
    <source>
        <strain evidence="2">CA051B</strain>
    </source>
</reference>
<dbReference type="RefSeq" id="WP_120641389.1">
    <property type="nucleotide sequence ID" value="NZ_RAWB01000002.1"/>
</dbReference>
<evidence type="ECO:0000313" key="1">
    <source>
        <dbReference type="EMBL" id="RKH68990.1"/>
    </source>
</evidence>
<gene>
    <name evidence="1" type="ORF">D7V93_00240</name>
</gene>
<protein>
    <submittedName>
        <fullName evidence="1">Uncharacterized protein</fullName>
    </submittedName>
</protein>
<keyword evidence="2" id="KW-1185">Reference proteome</keyword>
<name>A0A3A8QPZ9_9BACT</name>
<accession>A0A3A8QPZ9</accession>
<organism evidence="1 2">
    <name type="scientific">Corallococcus llansteffanensis</name>
    <dbReference type="NCBI Taxonomy" id="2316731"/>
    <lineage>
        <taxon>Bacteria</taxon>
        <taxon>Pseudomonadati</taxon>
        <taxon>Myxococcota</taxon>
        <taxon>Myxococcia</taxon>
        <taxon>Myxococcales</taxon>
        <taxon>Cystobacterineae</taxon>
        <taxon>Myxococcaceae</taxon>
        <taxon>Corallococcus</taxon>
    </lineage>
</organism>
<comment type="caution">
    <text evidence="1">The sequence shown here is derived from an EMBL/GenBank/DDBJ whole genome shotgun (WGS) entry which is preliminary data.</text>
</comment>
<evidence type="ECO:0000313" key="2">
    <source>
        <dbReference type="Proteomes" id="UP000272888"/>
    </source>
</evidence>